<feature type="compositionally biased region" description="Low complexity" evidence="6">
    <location>
        <begin position="1063"/>
        <end position="1085"/>
    </location>
</feature>
<dbReference type="OrthoDB" id="3156807at2759"/>
<keyword evidence="1" id="KW-0547">Nucleotide-binding</keyword>
<dbReference type="GO" id="GO:0004386">
    <property type="term" value="F:helicase activity"/>
    <property type="evidence" value="ECO:0007669"/>
    <property type="project" value="UniProtKB-KW"/>
</dbReference>
<dbReference type="InterPro" id="IPR014017">
    <property type="entry name" value="DNA_helicase_UvrD-like_C"/>
</dbReference>
<evidence type="ECO:0000256" key="1">
    <source>
        <dbReference type="ARBA" id="ARBA00022741"/>
    </source>
</evidence>
<feature type="repeat" description="ANK" evidence="5">
    <location>
        <begin position="693"/>
        <end position="725"/>
    </location>
</feature>
<feature type="compositionally biased region" description="Low complexity" evidence="6">
    <location>
        <begin position="1039"/>
        <end position="1048"/>
    </location>
</feature>
<feature type="region of interest" description="Disordered" evidence="6">
    <location>
        <begin position="271"/>
        <end position="297"/>
    </location>
</feature>
<evidence type="ECO:0000259" key="7">
    <source>
        <dbReference type="Pfam" id="PF13361"/>
    </source>
</evidence>
<dbReference type="Gene3D" id="1.25.40.20">
    <property type="entry name" value="Ankyrin repeat-containing domain"/>
    <property type="match status" value="2"/>
</dbReference>
<keyword evidence="3" id="KW-0347">Helicase</keyword>
<keyword evidence="5" id="KW-0040">ANK repeat</keyword>
<dbReference type="Gene3D" id="3.40.50.300">
    <property type="entry name" value="P-loop containing nucleotide triphosphate hydrolases"/>
    <property type="match status" value="1"/>
</dbReference>
<feature type="repeat" description="ANK" evidence="5">
    <location>
        <begin position="616"/>
        <end position="648"/>
    </location>
</feature>
<gene>
    <name evidence="8" type="ORF">D9Q98_006151</name>
</gene>
<name>A0A9D4TX25_CHLVU</name>
<dbReference type="InterPro" id="IPR002110">
    <property type="entry name" value="Ankyrin_rpt"/>
</dbReference>
<dbReference type="InterPro" id="IPR027417">
    <property type="entry name" value="P-loop_NTPase"/>
</dbReference>
<evidence type="ECO:0000313" key="8">
    <source>
        <dbReference type="EMBL" id="KAI3436736.1"/>
    </source>
</evidence>
<proteinExistence type="predicted"/>
<keyword evidence="2" id="KW-0378">Hydrolase</keyword>
<dbReference type="SUPFAM" id="SSF48403">
    <property type="entry name" value="Ankyrin repeat"/>
    <property type="match status" value="1"/>
</dbReference>
<dbReference type="PANTHER" id="PTHR21529">
    <property type="entry name" value="MAMMARY TURMOR VIRUS RECEPTOR HOMOLOG 1, 2 MTVR1, 2"/>
    <property type="match status" value="1"/>
</dbReference>
<evidence type="ECO:0000256" key="4">
    <source>
        <dbReference type="ARBA" id="ARBA00022840"/>
    </source>
</evidence>
<keyword evidence="9" id="KW-1185">Reference proteome</keyword>
<reference evidence="8" key="1">
    <citation type="journal article" date="2019" name="Plant J.">
        <title>Chlorella vulgaris genome assembly and annotation reveals the molecular basis for metabolic acclimation to high light conditions.</title>
        <authorList>
            <person name="Cecchin M."/>
            <person name="Marcolungo L."/>
            <person name="Rossato M."/>
            <person name="Girolomoni L."/>
            <person name="Cosentino E."/>
            <person name="Cuine S."/>
            <person name="Li-Beisson Y."/>
            <person name="Delledonne M."/>
            <person name="Ballottari M."/>
        </authorList>
    </citation>
    <scope>NUCLEOTIDE SEQUENCE</scope>
    <source>
        <strain evidence="8">211/11P</strain>
    </source>
</reference>
<sequence>MGDPDELLGSTLEQQRTNLGTDNLGAAISRDEPCRALENIETMEGRDRASLDAQAAVGGSGGSGDTGEAGIAWGGLQAIVSRSDSEDDSLFSDAEEEISLGQRQLAAAGAEQEAGLSQGQLAAASAEQEARLGHGQLPPAEFASEASRSQGQLAATEDMTDAIADSDAAAGAIVVAGDSAAESSAAGAENKAAGEEAEANTAVEAALADLEGPGGDGAAGSSTSGLGALLSKLQAAAGRAVEAAAGELQEKVGRHVRIAPRSGDMRITSRLGDASTHSAAARSLQVANKKKSDKKQSMRAIKRAEKKYAEKEAVKKERLARKMQTDLTVQAITEMTRPENLAACAALLTQFAEACRKGDKAQVMLLHDSLFSETNQVIQARGLPPVRGLPWQAKSLADFLHACYVLAIRGTGNVDLANTLEKLNKQHAADGGDLADFSRLVSVLAAEEDAWKQMYGPDGRPDKEMFQAKRPLMHEWITEGYLDVLTKAIHLSPKCINAPVEPPLVTALQAGHSKELVSLLLEPCVKYRPRGVDEASPSDGATAVGLALRNNRADVLGQLLKHSTRWTIMVEGKAWTPLCYGLAQGRAGMVPLLLAHAKKNKPEAAELAEYVNELCEGSTALHRALVADAPDMVRLLLESGADPTMVTRQDGRVTSALHLAAASREQKPLLEAMLEAISPERLPSVLSTLVDAGDNSLLHVAVARGAVPLAQLLLDKGARPSSQSERRSPLLRLLRRLQGGSEGGAGRPGSAGEGDAEQWDALKEIEAAFLQSWKLEDTIRALNAGQKPTDAEVLRSWLLQHRAHTLDAFLADPSQRRSLGQAAVDDRNRPLLELLLEEPSFSAQGLYLHRLIDRVRGTELDLMQRLFDAGASVLEKQPPNATPLLHKAAAENDLACLEALLARGAAVQATDVQGNTALHAVAAQKERAGVQYTAVVARLFSLAPQLVTTRNEEFFLPADAAPAGSAVEAHLEALTRRQQDAAMVSEEAARWVAAAKDLSLMGPPNEDPDRKRLRIDAMLASKLSSTVNLIQRHERLGHASAPGEAASPSGGGGSANLPHRHAAGAGTEPAAPATPTTSAAAAAASSVYRQRPRKRGWADLADELPVVVRLPVWPEVLEAVAAAARADPVAAVAQILKQAAPEGAASISSLSELIWEMDVHRDAWVEWMGMEARHRRQVLQLLLRIGAGRFDPDPSNTVQRVSGSSLPELQGIEVYLARLPKSACVVFEVTPEVDVRRSTVDASGERYLQYHDVLRIWAVSLHEGRPREALDLVASSYRKGRSARRQLLLEARPRPGASGPATQGVRLPSDYDSRSLDRTAAAEAAAAIAAEAALRGGGEGLVRRRYCPPASTEADSYTIIKFHPLEDSMLHAVMTNEGQTDVDFKFRLSPAEADVVERSPYPPQSIILLGRSGTGKTTCAVFRMFDHWRRAFEEGQSLHQVFVTVSATLKEQVAKAFVRLRNGLPAVTPDRAAAYAAAAARQYHSFRDVPEAAWPLFLSGKQYLHMLDGTLAKPFFKRYSDGSFVYESEARDDDDGMSMLVDLAGAAANRDAAAAAAGEGEVRGGAVEEGARIKVTFPLFQNLLYRRLCGRLNPEFDASLVWQEIVSYIKGTKQAVEGSGRLSEEQYLNNIGRKQAPNFDRDSRRRIYEAFLAYEGEKKKALTEGHVSHFMYDAADVVAWLHRGLREEGYRGQPMHELYCDEVQDFTQAELLLSLRVVADPNGLFLCGDTCQESTIARGIGFRFTDVKQLFFQEQREAQLAKQAAKRWEEAAVQMPDIVPLEINYRTHSGVLDVAAAIVQLLRRFFAEQIDDLKPEQAFLEAPHLPLLLPAATPGSVAMLLSGGDTNETWKTEFGANQVVLRRTLASSVPPFLRKIDAVIMTVPQAKGLEFNDVFILNFFADSPCKEEWRVLLQYLAEVEERGGKGGEQALPFRKPLAAVTPADLGFSSVRLDALNFDESQHKLLCEELKHLYTAVTRAKNAVVFFDSDLQSHGPFYYLLARLGLARVVPGTLKLEEGKDLHQLGLSKSKSTPADWIRRAQSMVGSKNFEAAATCYRKAGNGSRSVACQAQARLQAAAQMDEEQLAPQAESLRFEAGYALLATAVNAPPHEANPTERCEWLLLAAAALKAAGQEMAAMRIRTVVGQAGLGAAAGGAVRG</sequence>
<dbReference type="Pfam" id="PF13361">
    <property type="entry name" value="UvrD_C"/>
    <property type="match status" value="1"/>
</dbReference>
<comment type="caution">
    <text evidence="8">The sequence shown here is derived from an EMBL/GenBank/DDBJ whole genome shotgun (WGS) entry which is preliminary data.</text>
</comment>
<protein>
    <recommendedName>
        <fullName evidence="7">UvrD-like helicase C-terminal domain-containing protein</fullName>
    </recommendedName>
</protein>
<dbReference type="EMBL" id="SIDB01000002">
    <property type="protein sequence ID" value="KAI3436736.1"/>
    <property type="molecule type" value="Genomic_DNA"/>
</dbReference>
<organism evidence="8 9">
    <name type="scientific">Chlorella vulgaris</name>
    <name type="common">Green alga</name>
    <dbReference type="NCBI Taxonomy" id="3077"/>
    <lineage>
        <taxon>Eukaryota</taxon>
        <taxon>Viridiplantae</taxon>
        <taxon>Chlorophyta</taxon>
        <taxon>core chlorophytes</taxon>
        <taxon>Trebouxiophyceae</taxon>
        <taxon>Chlorellales</taxon>
        <taxon>Chlorellaceae</taxon>
        <taxon>Chlorella clade</taxon>
        <taxon>Chlorella</taxon>
    </lineage>
</organism>
<dbReference type="Pfam" id="PF13637">
    <property type="entry name" value="Ank_4"/>
    <property type="match status" value="1"/>
</dbReference>
<dbReference type="GO" id="GO:0016787">
    <property type="term" value="F:hydrolase activity"/>
    <property type="evidence" value="ECO:0007669"/>
    <property type="project" value="UniProtKB-KW"/>
</dbReference>
<feature type="region of interest" description="Disordered" evidence="6">
    <location>
        <begin position="1037"/>
        <end position="1085"/>
    </location>
</feature>
<keyword evidence="4" id="KW-0067">ATP-binding</keyword>
<reference evidence="8" key="2">
    <citation type="submission" date="2020-11" db="EMBL/GenBank/DDBJ databases">
        <authorList>
            <person name="Cecchin M."/>
            <person name="Marcolungo L."/>
            <person name="Rossato M."/>
            <person name="Girolomoni L."/>
            <person name="Cosentino E."/>
            <person name="Cuine S."/>
            <person name="Li-Beisson Y."/>
            <person name="Delledonne M."/>
            <person name="Ballottari M."/>
        </authorList>
    </citation>
    <scope>NUCLEOTIDE SEQUENCE</scope>
    <source>
        <strain evidence="8">211/11P</strain>
        <tissue evidence="8">Whole cell</tissue>
    </source>
</reference>
<evidence type="ECO:0000256" key="5">
    <source>
        <dbReference type="PROSITE-ProRule" id="PRU00023"/>
    </source>
</evidence>
<dbReference type="PROSITE" id="PS50088">
    <property type="entry name" value="ANK_REPEAT"/>
    <property type="match status" value="3"/>
</dbReference>
<dbReference type="PANTHER" id="PTHR21529:SF4">
    <property type="entry name" value="TPR AND ANKYRIN REPEAT-CONTAINING PROTEIN 1"/>
    <property type="match status" value="1"/>
</dbReference>
<evidence type="ECO:0000313" key="9">
    <source>
        <dbReference type="Proteomes" id="UP001055712"/>
    </source>
</evidence>
<dbReference type="Proteomes" id="UP001055712">
    <property type="component" value="Unassembled WGS sequence"/>
</dbReference>
<dbReference type="InterPro" id="IPR036770">
    <property type="entry name" value="Ankyrin_rpt-contain_sf"/>
</dbReference>
<dbReference type="PROSITE" id="PS50297">
    <property type="entry name" value="ANK_REP_REGION"/>
    <property type="match status" value="2"/>
</dbReference>
<dbReference type="SMART" id="SM00248">
    <property type="entry name" value="ANK"/>
    <property type="match status" value="5"/>
</dbReference>
<dbReference type="InterPro" id="IPR039904">
    <property type="entry name" value="TRANK1"/>
</dbReference>
<feature type="compositionally biased region" description="Gly residues" evidence="6">
    <location>
        <begin position="58"/>
        <end position="67"/>
    </location>
</feature>
<evidence type="ECO:0000256" key="6">
    <source>
        <dbReference type="SAM" id="MobiDB-lite"/>
    </source>
</evidence>
<feature type="repeat" description="ANK" evidence="5">
    <location>
        <begin position="880"/>
        <end position="912"/>
    </location>
</feature>
<evidence type="ECO:0000256" key="2">
    <source>
        <dbReference type="ARBA" id="ARBA00022801"/>
    </source>
</evidence>
<evidence type="ECO:0000256" key="3">
    <source>
        <dbReference type="ARBA" id="ARBA00022806"/>
    </source>
</evidence>
<dbReference type="SUPFAM" id="SSF52540">
    <property type="entry name" value="P-loop containing nucleoside triphosphate hydrolases"/>
    <property type="match status" value="1"/>
</dbReference>
<accession>A0A9D4TX25</accession>
<dbReference type="Pfam" id="PF12796">
    <property type="entry name" value="Ank_2"/>
    <property type="match status" value="1"/>
</dbReference>
<feature type="region of interest" description="Disordered" evidence="6">
    <location>
        <begin position="46"/>
        <end position="69"/>
    </location>
</feature>
<feature type="domain" description="UvrD-like helicase C-terminal" evidence="7">
    <location>
        <begin position="1879"/>
        <end position="1983"/>
    </location>
</feature>
<dbReference type="GO" id="GO:0005524">
    <property type="term" value="F:ATP binding"/>
    <property type="evidence" value="ECO:0007669"/>
    <property type="project" value="UniProtKB-KW"/>
</dbReference>